<feature type="non-terminal residue" evidence="1">
    <location>
        <position position="1"/>
    </location>
</feature>
<proteinExistence type="predicted"/>
<organism evidence="1">
    <name type="scientific">marine sediment metagenome</name>
    <dbReference type="NCBI Taxonomy" id="412755"/>
    <lineage>
        <taxon>unclassified sequences</taxon>
        <taxon>metagenomes</taxon>
        <taxon>ecological metagenomes</taxon>
    </lineage>
</organism>
<accession>X1VS55</accession>
<sequence>YNFIIDVSSISDFADQDIDTSNMVNEKPIYYIIGQSDLVLGSSFSGFGYLALISCTNITAMNADVGGVLLVNTTISTISNVSSHNSGYGIHLSDSSNNDIINCNSYNNEDGGIYFYIFIIGSIVDIDCITSS</sequence>
<evidence type="ECO:0000313" key="1">
    <source>
        <dbReference type="EMBL" id="GAJ12485.1"/>
    </source>
</evidence>
<name>X1VS55_9ZZZZ</name>
<comment type="caution">
    <text evidence="1">The sequence shown here is derived from an EMBL/GenBank/DDBJ whole genome shotgun (WGS) entry which is preliminary data.</text>
</comment>
<dbReference type="InterPro" id="IPR012334">
    <property type="entry name" value="Pectin_lyas_fold"/>
</dbReference>
<dbReference type="EMBL" id="BARW01033693">
    <property type="protein sequence ID" value="GAJ12485.1"/>
    <property type="molecule type" value="Genomic_DNA"/>
</dbReference>
<dbReference type="NCBIfam" id="TIGR03804">
    <property type="entry name" value="para_beta_helix"/>
    <property type="match status" value="1"/>
</dbReference>
<protein>
    <submittedName>
        <fullName evidence="1">Uncharacterized protein</fullName>
    </submittedName>
</protein>
<gene>
    <name evidence="1" type="ORF">S12H4_53001</name>
</gene>
<dbReference type="AlphaFoldDB" id="X1VS55"/>
<dbReference type="SUPFAM" id="SSF51126">
    <property type="entry name" value="Pectin lyase-like"/>
    <property type="match status" value="1"/>
</dbReference>
<dbReference type="InterPro" id="IPR011050">
    <property type="entry name" value="Pectin_lyase_fold/virulence"/>
</dbReference>
<reference evidence="1" key="1">
    <citation type="journal article" date="2014" name="Front. Microbiol.">
        <title>High frequency of phylogenetically diverse reductive dehalogenase-homologous genes in deep subseafloor sedimentary metagenomes.</title>
        <authorList>
            <person name="Kawai M."/>
            <person name="Futagami T."/>
            <person name="Toyoda A."/>
            <person name="Takaki Y."/>
            <person name="Nishi S."/>
            <person name="Hori S."/>
            <person name="Arai W."/>
            <person name="Tsubouchi T."/>
            <person name="Morono Y."/>
            <person name="Uchiyama I."/>
            <person name="Ito T."/>
            <person name="Fujiyama A."/>
            <person name="Inagaki F."/>
            <person name="Takami H."/>
        </authorList>
    </citation>
    <scope>NUCLEOTIDE SEQUENCE</scope>
    <source>
        <strain evidence="1">Expedition CK06-06</strain>
    </source>
</reference>
<dbReference type="Gene3D" id="2.160.20.10">
    <property type="entry name" value="Single-stranded right-handed beta-helix, Pectin lyase-like"/>
    <property type="match status" value="1"/>
</dbReference>
<dbReference type="InterPro" id="IPR022441">
    <property type="entry name" value="Para_beta_helix_rpt-2"/>
</dbReference>